<name>A0A2H0YQ01_9BACT</name>
<evidence type="ECO:0000313" key="1">
    <source>
        <dbReference type="EMBL" id="PIS40574.1"/>
    </source>
</evidence>
<proteinExistence type="predicted"/>
<dbReference type="EMBL" id="PEXW01000058">
    <property type="protein sequence ID" value="PIS40574.1"/>
    <property type="molecule type" value="Genomic_DNA"/>
</dbReference>
<comment type="caution">
    <text evidence="1">The sequence shown here is derived from an EMBL/GenBank/DDBJ whole genome shotgun (WGS) entry which is preliminary data.</text>
</comment>
<dbReference type="AlphaFoldDB" id="A0A2H0YQ01"/>
<evidence type="ECO:0000313" key="2">
    <source>
        <dbReference type="Proteomes" id="UP000236845"/>
    </source>
</evidence>
<dbReference type="Proteomes" id="UP000236845">
    <property type="component" value="Unassembled WGS sequence"/>
</dbReference>
<gene>
    <name evidence="1" type="ORF">COT26_02575</name>
</gene>
<sequence length="175" mass="19982">MPNPINQPPTPKSTEQEPEDIFELVEKSSENQLEVKVNKIREALEQHGEKFESKPAEEAKKFELPSQAPVPAQPVMPLPIAEEEKRVQEVEQILADGLQELYMSLPPAEQQKFKVEGEKVAREVAGLLGQLKVKIDQIVSVIRRWLMIIPGVNKFFIEQESKIKAQKLLLLKQRK</sequence>
<reference evidence="2" key="1">
    <citation type="submission" date="2017-09" db="EMBL/GenBank/DDBJ databases">
        <title>Depth-based differentiation of microbial function through sediment-hosted aquifers and enrichment of novel symbionts in the deep terrestrial subsurface.</title>
        <authorList>
            <person name="Probst A.J."/>
            <person name="Ladd B."/>
            <person name="Jarett J.K."/>
            <person name="Geller-Mcgrath D.E."/>
            <person name="Sieber C.M.K."/>
            <person name="Emerson J.B."/>
            <person name="Anantharaman K."/>
            <person name="Thomas B.C."/>
            <person name="Malmstrom R."/>
            <person name="Stieglmeier M."/>
            <person name="Klingl A."/>
            <person name="Woyke T."/>
            <person name="Ryan C.M."/>
            <person name="Banfield J.F."/>
        </authorList>
    </citation>
    <scope>NUCLEOTIDE SEQUENCE [LARGE SCALE GENOMIC DNA]</scope>
</reference>
<organism evidence="1 2">
    <name type="scientific">Candidatus Kerfeldbacteria bacterium CG08_land_8_20_14_0_20_43_14</name>
    <dbReference type="NCBI Taxonomy" id="2014246"/>
    <lineage>
        <taxon>Bacteria</taxon>
        <taxon>Candidatus Kerfeldiibacteriota</taxon>
    </lineage>
</organism>
<accession>A0A2H0YQ01</accession>
<protein>
    <submittedName>
        <fullName evidence="1">Uncharacterized protein</fullName>
    </submittedName>
</protein>